<dbReference type="Gene3D" id="3.40.50.300">
    <property type="entry name" value="P-loop containing nucleotide triphosphate hydrolases"/>
    <property type="match status" value="1"/>
</dbReference>
<dbReference type="Proteomes" id="UP000220922">
    <property type="component" value="Unassembled WGS sequence"/>
</dbReference>
<name>A0A2H3KWH4_9CHLR</name>
<dbReference type="SUPFAM" id="SSF52540">
    <property type="entry name" value="P-loop containing nucleoside triphosphate hydrolases"/>
    <property type="match status" value="1"/>
</dbReference>
<protein>
    <recommendedName>
        <fullName evidence="3">Sulfotransferase family protein</fullName>
    </recommendedName>
</protein>
<proteinExistence type="predicted"/>
<evidence type="ECO:0008006" key="3">
    <source>
        <dbReference type="Google" id="ProtNLM"/>
    </source>
</evidence>
<sequence>MHRSGTSFLAQWLANSGLPLTTGGDIRSDVSNPRGYFEDLDFVRLHAWHLRRIRRFSAGWKLTPKNFLHFTAEETECATSLVRERSALHTAWGWKDPRTTIFLMHWKKLIPSLKVIIVWRPCADVAHSLVTRGLKQRRPHLLITPISAIHLWHTHNEFALEYAARFPEDTVVIPASQFPSIDQSLHKVLTEQFGLQLEAVPMADLFHPKMLAQAPAWLHWLSSALGADEIEARLMAASLHT</sequence>
<accession>A0A2H3KWH4</accession>
<dbReference type="InterPro" id="IPR027417">
    <property type="entry name" value="P-loop_NTPase"/>
</dbReference>
<evidence type="ECO:0000313" key="1">
    <source>
        <dbReference type="EMBL" id="PDV98285.1"/>
    </source>
</evidence>
<dbReference type="AlphaFoldDB" id="A0A2H3KWH4"/>
<dbReference type="EMBL" id="LYXE01000105">
    <property type="protein sequence ID" value="PDV98285.1"/>
    <property type="molecule type" value="Genomic_DNA"/>
</dbReference>
<evidence type="ECO:0000313" key="2">
    <source>
        <dbReference type="Proteomes" id="UP000220922"/>
    </source>
</evidence>
<organism evidence="1 2">
    <name type="scientific">Candidatus Chloroploca asiatica</name>
    <dbReference type="NCBI Taxonomy" id="1506545"/>
    <lineage>
        <taxon>Bacteria</taxon>
        <taxon>Bacillati</taxon>
        <taxon>Chloroflexota</taxon>
        <taxon>Chloroflexia</taxon>
        <taxon>Chloroflexales</taxon>
        <taxon>Chloroflexineae</taxon>
        <taxon>Oscillochloridaceae</taxon>
        <taxon>Candidatus Chloroploca</taxon>
    </lineage>
</organism>
<keyword evidence="2" id="KW-1185">Reference proteome</keyword>
<reference evidence="1 2" key="1">
    <citation type="submission" date="2016-05" db="EMBL/GenBank/DDBJ databases">
        <authorList>
            <person name="Lavstsen T."/>
            <person name="Jespersen J.S."/>
        </authorList>
    </citation>
    <scope>NUCLEOTIDE SEQUENCE [LARGE SCALE GENOMIC DNA]</scope>
    <source>
        <strain evidence="1 2">B7-9</strain>
    </source>
</reference>
<gene>
    <name evidence="1" type="ORF">A9Q02_22390</name>
</gene>
<comment type="caution">
    <text evidence="1">The sequence shown here is derived from an EMBL/GenBank/DDBJ whole genome shotgun (WGS) entry which is preliminary data.</text>
</comment>